<proteinExistence type="predicted"/>
<dbReference type="AlphaFoldDB" id="A0A8K0PA81"/>
<evidence type="ECO:0000313" key="5">
    <source>
        <dbReference type="EMBL" id="KAG8239736.1"/>
    </source>
</evidence>
<comment type="caution">
    <text evidence="5">The sequence shown here is derived from an EMBL/GenBank/DDBJ whole genome shotgun (WGS) entry which is preliminary data.</text>
</comment>
<name>A0A8K0PA81_LADFU</name>
<reference evidence="5" key="2">
    <citation type="submission" date="2017-10" db="EMBL/GenBank/DDBJ databases">
        <title>Ladona fulva Genome sequencing and assembly.</title>
        <authorList>
            <person name="Murali S."/>
            <person name="Richards S."/>
            <person name="Bandaranaike D."/>
            <person name="Bellair M."/>
            <person name="Blankenburg K."/>
            <person name="Chao H."/>
            <person name="Dinh H."/>
            <person name="Doddapaneni H."/>
            <person name="Dugan-Rocha S."/>
            <person name="Elkadiri S."/>
            <person name="Gnanaolivu R."/>
            <person name="Hernandez B."/>
            <person name="Skinner E."/>
            <person name="Javaid M."/>
            <person name="Lee S."/>
            <person name="Li M."/>
            <person name="Ming W."/>
            <person name="Munidasa M."/>
            <person name="Muniz J."/>
            <person name="Nguyen L."/>
            <person name="Hughes D."/>
            <person name="Osuji N."/>
            <person name="Pu L.-L."/>
            <person name="Puazo M."/>
            <person name="Qu C."/>
            <person name="Quiroz J."/>
            <person name="Raj R."/>
            <person name="Weissenberger G."/>
            <person name="Xin Y."/>
            <person name="Zou X."/>
            <person name="Han Y."/>
            <person name="Worley K."/>
            <person name="Muzny D."/>
            <person name="Gibbs R."/>
        </authorList>
    </citation>
    <scope>NUCLEOTIDE SEQUENCE</scope>
    <source>
        <strain evidence="5">Sampled in the wild</strain>
    </source>
</reference>
<evidence type="ECO:0000313" key="6">
    <source>
        <dbReference type="Proteomes" id="UP000792457"/>
    </source>
</evidence>
<dbReference type="GO" id="GO:0008270">
    <property type="term" value="F:zinc ion binding"/>
    <property type="evidence" value="ECO:0007669"/>
    <property type="project" value="UniProtKB-KW"/>
</dbReference>
<feature type="repeat" description="NHL" evidence="2">
    <location>
        <begin position="542"/>
        <end position="585"/>
    </location>
</feature>
<organism evidence="5 6">
    <name type="scientific">Ladona fulva</name>
    <name type="common">Scarce chaser dragonfly</name>
    <name type="synonym">Libellula fulva</name>
    <dbReference type="NCBI Taxonomy" id="123851"/>
    <lineage>
        <taxon>Eukaryota</taxon>
        <taxon>Metazoa</taxon>
        <taxon>Ecdysozoa</taxon>
        <taxon>Arthropoda</taxon>
        <taxon>Hexapoda</taxon>
        <taxon>Insecta</taxon>
        <taxon>Pterygota</taxon>
        <taxon>Palaeoptera</taxon>
        <taxon>Odonata</taxon>
        <taxon>Epiprocta</taxon>
        <taxon>Anisoptera</taxon>
        <taxon>Libelluloidea</taxon>
        <taxon>Libellulidae</taxon>
        <taxon>Ladona</taxon>
    </lineage>
</organism>
<dbReference type="Gene3D" id="2.120.10.30">
    <property type="entry name" value="TolB, C-terminal domain"/>
    <property type="match status" value="2"/>
</dbReference>
<dbReference type="CDD" id="cd05819">
    <property type="entry name" value="NHL"/>
    <property type="match status" value="1"/>
</dbReference>
<keyword evidence="6" id="KW-1185">Reference proteome</keyword>
<evidence type="ECO:0008006" key="7">
    <source>
        <dbReference type="Google" id="ProtNLM"/>
    </source>
</evidence>
<feature type="repeat" description="NHL" evidence="2">
    <location>
        <begin position="424"/>
        <end position="466"/>
    </location>
</feature>
<reference evidence="5" key="1">
    <citation type="submission" date="2013-04" db="EMBL/GenBank/DDBJ databases">
        <authorList>
            <person name="Qu J."/>
            <person name="Murali S.C."/>
            <person name="Bandaranaike D."/>
            <person name="Bellair M."/>
            <person name="Blankenburg K."/>
            <person name="Chao H."/>
            <person name="Dinh H."/>
            <person name="Doddapaneni H."/>
            <person name="Downs B."/>
            <person name="Dugan-Rocha S."/>
            <person name="Elkadiri S."/>
            <person name="Gnanaolivu R.D."/>
            <person name="Hernandez B."/>
            <person name="Javaid M."/>
            <person name="Jayaseelan J.C."/>
            <person name="Lee S."/>
            <person name="Li M."/>
            <person name="Ming W."/>
            <person name="Munidasa M."/>
            <person name="Muniz J."/>
            <person name="Nguyen L."/>
            <person name="Ongeri F."/>
            <person name="Osuji N."/>
            <person name="Pu L.-L."/>
            <person name="Puazo M."/>
            <person name="Qu C."/>
            <person name="Quiroz J."/>
            <person name="Raj R."/>
            <person name="Weissenberger G."/>
            <person name="Xin Y."/>
            <person name="Zou X."/>
            <person name="Han Y."/>
            <person name="Richards S."/>
            <person name="Worley K."/>
            <person name="Muzny D."/>
            <person name="Gibbs R."/>
        </authorList>
    </citation>
    <scope>NUCLEOTIDE SEQUENCE</scope>
    <source>
        <strain evidence="5">Sampled in the wild</strain>
    </source>
</reference>
<dbReference type="GO" id="GO:0061630">
    <property type="term" value="F:ubiquitin protein ligase activity"/>
    <property type="evidence" value="ECO:0007669"/>
    <property type="project" value="TreeGrafter"/>
</dbReference>
<dbReference type="GO" id="GO:0043161">
    <property type="term" value="P:proteasome-mediated ubiquitin-dependent protein catabolic process"/>
    <property type="evidence" value="ECO:0007669"/>
    <property type="project" value="TreeGrafter"/>
</dbReference>
<dbReference type="InterPro" id="IPR011042">
    <property type="entry name" value="6-blade_b-propeller_TolB-like"/>
</dbReference>
<sequence length="629" mass="69768">MESAIGSSEGQSGIIRCPVCRKEAVIPQNGLAALPANVYLQSLLRLVSARSSSRRSQPTTPETPSQIVLPSANGCSKCGAVGQLHLYICGHCHQILCSQCLPPHFTELRENMTHIREQMKTVSQRLQDAERGYKDKFCQIRTQLKDETEKRLTQVREESARLMERINGLESKRVEEGRALLGRLASTATAKYIESFDASATEGKVELFLKVSGEASELLSEASRLNEVLRSFPAFDRSSFRILDPQDEEDEEEAEEKEEEEEVEEVEEEKAENGGERREKYKCRELRRMDSRSQKRTKVLPTNHEELSLYYRSRSVTSPRWKFGGSREGKRSGELYRPAGMGVAPWGGGAELYMALSDGGKVVIFTKRSSGSGWRHSKILPPPPAKDKMMCPFGIAFSEKRKEVFITDKWCHCIHVYDSEGNWLRRLSKQGRSPGHLSSPEGIAASDAYIFVADTGNDRVQVLDASNGGFVTFVGSDISSFRMESDMIGPSAGSGYLMQPTGVALNAAESKLIICDSGHNRIKIFDISELCEEKGSISNRPMSVFGSLGSQKGQFRSARGVAVDKLGFITVADSGNARVQIFRPDGRLVRAFGSKGKEPGNFGYPTSVHIGPYFELFVSDSSNHCMYVF</sequence>
<dbReference type="Pfam" id="PF01436">
    <property type="entry name" value="NHL"/>
    <property type="match status" value="1"/>
</dbReference>
<dbReference type="PANTHER" id="PTHR24104">
    <property type="entry name" value="E3 UBIQUITIN-PROTEIN LIGASE NHLRC1-RELATED"/>
    <property type="match status" value="1"/>
</dbReference>
<dbReference type="PANTHER" id="PTHR24104:SF25">
    <property type="entry name" value="PROTEIN LIN-41"/>
    <property type="match status" value="1"/>
</dbReference>
<evidence type="ECO:0000256" key="3">
    <source>
        <dbReference type="SAM" id="Coils"/>
    </source>
</evidence>
<dbReference type="Proteomes" id="UP000792457">
    <property type="component" value="Unassembled WGS sequence"/>
</dbReference>
<keyword evidence="3" id="KW-0175">Coiled coil</keyword>
<dbReference type="SUPFAM" id="SSF101898">
    <property type="entry name" value="NHL repeat"/>
    <property type="match status" value="1"/>
</dbReference>
<dbReference type="InterPro" id="IPR001258">
    <property type="entry name" value="NHL_repeat"/>
</dbReference>
<protein>
    <recommendedName>
        <fullName evidence="7">B box-type domain-containing protein</fullName>
    </recommendedName>
</protein>
<accession>A0A8K0PA81</accession>
<keyword evidence="1" id="KW-0677">Repeat</keyword>
<dbReference type="OrthoDB" id="654191at2759"/>
<dbReference type="PROSITE" id="PS51125">
    <property type="entry name" value="NHL"/>
    <property type="match status" value="2"/>
</dbReference>
<feature type="coiled-coil region" evidence="3">
    <location>
        <begin position="145"/>
        <end position="172"/>
    </location>
</feature>
<evidence type="ECO:0000256" key="2">
    <source>
        <dbReference type="PROSITE-ProRule" id="PRU00504"/>
    </source>
</evidence>
<evidence type="ECO:0000256" key="1">
    <source>
        <dbReference type="ARBA" id="ARBA00022737"/>
    </source>
</evidence>
<feature type="compositionally biased region" description="Acidic residues" evidence="4">
    <location>
        <begin position="245"/>
        <end position="270"/>
    </location>
</feature>
<evidence type="ECO:0000256" key="4">
    <source>
        <dbReference type="SAM" id="MobiDB-lite"/>
    </source>
</evidence>
<dbReference type="GO" id="GO:0000209">
    <property type="term" value="P:protein polyubiquitination"/>
    <property type="evidence" value="ECO:0007669"/>
    <property type="project" value="TreeGrafter"/>
</dbReference>
<feature type="region of interest" description="Disordered" evidence="4">
    <location>
        <begin position="240"/>
        <end position="277"/>
    </location>
</feature>
<gene>
    <name evidence="5" type="ORF">J437_LFUL018743</name>
</gene>
<dbReference type="EMBL" id="KZ309887">
    <property type="protein sequence ID" value="KAG8239736.1"/>
    <property type="molecule type" value="Genomic_DNA"/>
</dbReference>
<dbReference type="InterPro" id="IPR050952">
    <property type="entry name" value="TRIM-NHL_E3_ligases"/>
</dbReference>